<dbReference type="Gene3D" id="1.10.1780.10">
    <property type="entry name" value="Clp, N-terminal domain"/>
    <property type="match status" value="1"/>
</dbReference>
<dbReference type="NCBIfam" id="TIGR01764">
    <property type="entry name" value="excise"/>
    <property type="match status" value="1"/>
</dbReference>
<dbReference type="InterPro" id="IPR004176">
    <property type="entry name" value="Clp_R_N"/>
</dbReference>
<gene>
    <name evidence="3" type="ORF">KSF_076680</name>
</gene>
<dbReference type="SUPFAM" id="SSF46955">
    <property type="entry name" value="Putative DNA-binding domain"/>
    <property type="match status" value="1"/>
</dbReference>
<proteinExistence type="predicted"/>
<dbReference type="Proteomes" id="UP000597444">
    <property type="component" value="Unassembled WGS sequence"/>
</dbReference>
<dbReference type="EMBL" id="BNJK01000002">
    <property type="protein sequence ID" value="GHO97620.1"/>
    <property type="molecule type" value="Genomic_DNA"/>
</dbReference>
<dbReference type="InterPro" id="IPR036628">
    <property type="entry name" value="Clp_N_dom_sf"/>
</dbReference>
<evidence type="ECO:0000313" key="3">
    <source>
        <dbReference type="EMBL" id="GHO97620.1"/>
    </source>
</evidence>
<dbReference type="PROSITE" id="PS51903">
    <property type="entry name" value="CLP_R"/>
    <property type="match status" value="1"/>
</dbReference>
<organism evidence="3 4">
    <name type="scientific">Reticulibacter mediterranei</name>
    <dbReference type="NCBI Taxonomy" id="2778369"/>
    <lineage>
        <taxon>Bacteria</taxon>
        <taxon>Bacillati</taxon>
        <taxon>Chloroflexota</taxon>
        <taxon>Ktedonobacteria</taxon>
        <taxon>Ktedonobacterales</taxon>
        <taxon>Reticulibacteraceae</taxon>
        <taxon>Reticulibacter</taxon>
    </lineage>
</organism>
<dbReference type="GO" id="GO:0003677">
    <property type="term" value="F:DNA binding"/>
    <property type="evidence" value="ECO:0007669"/>
    <property type="project" value="InterPro"/>
</dbReference>
<dbReference type="AlphaFoldDB" id="A0A8J3IVJ8"/>
<dbReference type="InterPro" id="IPR010093">
    <property type="entry name" value="SinI_DNA-bd"/>
</dbReference>
<dbReference type="Pfam" id="PF12728">
    <property type="entry name" value="HTH_17"/>
    <property type="match status" value="1"/>
</dbReference>
<protein>
    <recommendedName>
        <fullName evidence="2">Clp R domain-containing protein</fullName>
    </recommendedName>
</protein>
<dbReference type="InterPro" id="IPR041657">
    <property type="entry name" value="HTH_17"/>
</dbReference>
<comment type="caution">
    <text evidence="3">The sequence shown here is derived from an EMBL/GenBank/DDBJ whole genome shotgun (WGS) entry which is preliminary data.</text>
</comment>
<reference evidence="3" key="1">
    <citation type="submission" date="2020-10" db="EMBL/GenBank/DDBJ databases">
        <title>Taxonomic study of unclassified bacteria belonging to the class Ktedonobacteria.</title>
        <authorList>
            <person name="Yabe S."/>
            <person name="Wang C.M."/>
            <person name="Zheng Y."/>
            <person name="Sakai Y."/>
            <person name="Cavaletti L."/>
            <person name="Monciardini P."/>
            <person name="Donadio S."/>
        </authorList>
    </citation>
    <scope>NUCLEOTIDE SEQUENCE</scope>
    <source>
        <strain evidence="3">ID150040</strain>
    </source>
</reference>
<dbReference type="Pfam" id="PF02861">
    <property type="entry name" value="Clp_N"/>
    <property type="match status" value="1"/>
</dbReference>
<dbReference type="InterPro" id="IPR009061">
    <property type="entry name" value="DNA-bd_dom_put_sf"/>
</dbReference>
<keyword evidence="4" id="KW-1185">Reference proteome</keyword>
<dbReference type="PANTHER" id="PTHR47016">
    <property type="entry name" value="ATP-DEPENDENT CLP PROTEASE ATP-BINDING SUBUNIT CLPT1, CHLOROPLASTIC"/>
    <property type="match status" value="1"/>
</dbReference>
<feature type="domain" description="Clp R" evidence="2">
    <location>
        <begin position="88"/>
        <end position="231"/>
    </location>
</feature>
<evidence type="ECO:0000256" key="1">
    <source>
        <dbReference type="PROSITE-ProRule" id="PRU01251"/>
    </source>
</evidence>
<keyword evidence="1" id="KW-0677">Repeat</keyword>
<sequence length="297" mass="32675">MMEPLLTSDELAAYLRVDVVTIRRLVNRGELTAYRVGGEYRFMEPDIEGYLQRQRVQANENALSDPVSRVGPLALLFRRIFPEERDRFEHFTNRARKAMSLAIEEAQKLQHNYVGTEHLLLGLLREKEGVAALALHNLGVELEQARLLIEQIIGMGKEAVIGGQPGLTPRAKHTIELAVEEAKSLGHHYLGTEHLLLGIVREGEGIACKVIEMMGVARDAVRAEVIRMIGEKIALPKVLLEATDAAAAANVDVPHFVCSSCGTKSPTSFRYCFNCGQALTQSSESSSAQSDEEQGGS</sequence>
<dbReference type="RefSeq" id="WP_220208403.1">
    <property type="nucleotide sequence ID" value="NZ_BNJK01000002.1"/>
</dbReference>
<dbReference type="SUPFAM" id="SSF81923">
    <property type="entry name" value="Double Clp-N motif"/>
    <property type="match status" value="1"/>
</dbReference>
<dbReference type="PANTHER" id="PTHR47016:SF5">
    <property type="entry name" value="CLP DOMAIN SUPERFAMILY PROTEIN"/>
    <property type="match status" value="1"/>
</dbReference>
<dbReference type="InterPro" id="IPR044217">
    <property type="entry name" value="CLPT1/2"/>
</dbReference>
<name>A0A8J3IVJ8_9CHLR</name>
<evidence type="ECO:0000313" key="4">
    <source>
        <dbReference type="Proteomes" id="UP000597444"/>
    </source>
</evidence>
<accession>A0A8J3IVJ8</accession>
<evidence type="ECO:0000259" key="2">
    <source>
        <dbReference type="PROSITE" id="PS51903"/>
    </source>
</evidence>